<dbReference type="EMBL" id="JOKJ01000004">
    <property type="protein sequence ID" value="KEQ10121.1"/>
    <property type="molecule type" value="Genomic_DNA"/>
</dbReference>
<comment type="caution">
    <text evidence="2">The sequence shown here is derived from an EMBL/GenBank/DDBJ whole genome shotgun (WGS) entry which is preliminary data.</text>
</comment>
<name>A0A922P5Y9_9HYPH</name>
<reference evidence="2 3" key="1">
    <citation type="submission" date="2014-06" db="EMBL/GenBank/DDBJ databases">
        <title>Rhizobium pelagicum/R2-400B4.</title>
        <authorList>
            <person name="Kimes N.E."/>
            <person name="Lopez-Perez M."/>
        </authorList>
    </citation>
    <scope>NUCLEOTIDE SEQUENCE [LARGE SCALE GENOMIC DNA]</scope>
    <source>
        <strain evidence="2 3">R2-400B4</strain>
    </source>
</reference>
<organism evidence="2 3">
    <name type="scientific">Pseudorhizobium pelagicum</name>
    <dbReference type="NCBI Taxonomy" id="1509405"/>
    <lineage>
        <taxon>Bacteria</taxon>
        <taxon>Pseudomonadati</taxon>
        <taxon>Pseudomonadota</taxon>
        <taxon>Alphaproteobacteria</taxon>
        <taxon>Hyphomicrobiales</taxon>
        <taxon>Rhizobiaceae</taxon>
        <taxon>Rhizobium/Agrobacterium group</taxon>
        <taxon>Pseudorhizobium</taxon>
    </lineage>
</organism>
<evidence type="ECO:0000256" key="1">
    <source>
        <dbReference type="SAM" id="Phobius"/>
    </source>
</evidence>
<sequence length="334" mass="35206">MSASSRTSVSRKIWLLATAIVLAVALYTGGWFYAASTLKEETLALLGGQETNGITVECADANYRGYPFRIGLFCSRVALDDRNNGISATLGALRSAAQVYAPGQIVWEVDAPAQVRTSHGLTVSSTWENFQSSLTARNGGVERSSTVIEGATTSIVSSASQPFSLSAERTEMHLRQNGQDLDAALLLQNARTTAEGLPELLPPMTATVDVTLAGRAGLIDGTDPNGIALYGTQGEMRTLSADLGEGRVITVTGPFSIDEEGYLSGRLKLQVEQIDAWRNSLALAFPEIAPALQTVAGMLSALNGGGQNASIDLTVNRGKVFAGGFIPLGEIPRL</sequence>
<accession>A0A922P5Y9</accession>
<keyword evidence="1" id="KW-0472">Membrane</keyword>
<dbReference type="Proteomes" id="UP000052167">
    <property type="component" value="Unassembled WGS sequence"/>
</dbReference>
<protein>
    <recommendedName>
        <fullName evidence="4">DUF2125 domain-containing protein</fullName>
    </recommendedName>
</protein>
<dbReference type="InterPro" id="IPR018666">
    <property type="entry name" value="DUF2125"/>
</dbReference>
<keyword evidence="1" id="KW-1133">Transmembrane helix</keyword>
<evidence type="ECO:0008006" key="4">
    <source>
        <dbReference type="Google" id="ProtNLM"/>
    </source>
</evidence>
<evidence type="ECO:0000313" key="3">
    <source>
        <dbReference type="Proteomes" id="UP000052167"/>
    </source>
</evidence>
<keyword evidence="1" id="KW-0812">Transmembrane</keyword>
<dbReference type="RefSeq" id="WP_037164939.1">
    <property type="nucleotide sequence ID" value="NZ_CAJXID010000005.1"/>
</dbReference>
<feature type="transmembrane region" description="Helical" evidence="1">
    <location>
        <begin position="12"/>
        <end position="34"/>
    </location>
</feature>
<dbReference type="Pfam" id="PF09898">
    <property type="entry name" value="DUF2125"/>
    <property type="match status" value="1"/>
</dbReference>
<proteinExistence type="predicted"/>
<gene>
    <name evidence="2" type="ORF">GV68_19150</name>
</gene>
<keyword evidence="3" id="KW-1185">Reference proteome</keyword>
<dbReference type="AlphaFoldDB" id="A0A922P5Y9"/>
<evidence type="ECO:0000313" key="2">
    <source>
        <dbReference type="EMBL" id="KEQ10121.1"/>
    </source>
</evidence>
<dbReference type="OrthoDB" id="7169664at2"/>